<dbReference type="EMBL" id="DVKT01000002">
    <property type="protein sequence ID" value="HIT38489.1"/>
    <property type="molecule type" value="Genomic_DNA"/>
</dbReference>
<evidence type="ECO:0000256" key="1">
    <source>
        <dbReference type="ARBA" id="ARBA00004141"/>
    </source>
</evidence>
<keyword evidence="5 7" id="KW-0472">Membrane</keyword>
<feature type="transmembrane region" description="Helical" evidence="7">
    <location>
        <begin position="113"/>
        <end position="134"/>
    </location>
</feature>
<evidence type="ECO:0000256" key="2">
    <source>
        <dbReference type="ARBA" id="ARBA00022448"/>
    </source>
</evidence>
<feature type="transmembrane region" description="Helical" evidence="7">
    <location>
        <begin position="71"/>
        <end position="93"/>
    </location>
</feature>
<gene>
    <name evidence="8" type="ORF">IAD06_00390</name>
</gene>
<evidence type="ECO:0000256" key="7">
    <source>
        <dbReference type="SAM" id="Phobius"/>
    </source>
</evidence>
<feature type="transmembrane region" description="Helical" evidence="7">
    <location>
        <begin position="154"/>
        <end position="180"/>
    </location>
</feature>
<comment type="similarity">
    <text evidence="6">Belongs to the FNT transporter (TC 1.A.16) family.</text>
</comment>
<evidence type="ECO:0000256" key="3">
    <source>
        <dbReference type="ARBA" id="ARBA00022692"/>
    </source>
</evidence>
<dbReference type="Proteomes" id="UP000886722">
    <property type="component" value="Unassembled WGS sequence"/>
</dbReference>
<dbReference type="PROSITE" id="PS01006">
    <property type="entry name" value="FORMATE_NITRITE_TP_2"/>
    <property type="match status" value="1"/>
</dbReference>
<dbReference type="PANTHER" id="PTHR30520:SF6">
    <property type="entry name" value="FORMATE_NITRATE FAMILY TRANSPORTER (EUROFUNG)"/>
    <property type="match status" value="1"/>
</dbReference>
<comment type="caution">
    <text evidence="8">The sequence shown here is derived from an EMBL/GenBank/DDBJ whole genome shotgun (WGS) entry which is preliminary data.</text>
</comment>
<feature type="transmembrane region" description="Helical" evidence="7">
    <location>
        <begin position="234"/>
        <end position="256"/>
    </location>
</feature>
<proteinExistence type="inferred from homology"/>
<evidence type="ECO:0000256" key="4">
    <source>
        <dbReference type="ARBA" id="ARBA00022989"/>
    </source>
</evidence>
<organism evidence="8 9">
    <name type="scientific">Candidatus Caccoplasma intestinavium</name>
    <dbReference type="NCBI Taxonomy" id="2840716"/>
    <lineage>
        <taxon>Bacteria</taxon>
        <taxon>Pseudomonadati</taxon>
        <taxon>Bacteroidota</taxon>
        <taxon>Bacteroidia</taxon>
        <taxon>Bacteroidales</taxon>
        <taxon>Bacteroidaceae</taxon>
        <taxon>Bacteroidaceae incertae sedis</taxon>
        <taxon>Candidatus Caccoplasma</taxon>
    </lineage>
</organism>
<dbReference type="Pfam" id="PF01226">
    <property type="entry name" value="Form_Nir_trans"/>
    <property type="match status" value="1"/>
</dbReference>
<dbReference type="FunFam" id="1.20.1080.10:FF:000011">
    <property type="entry name" value="Formate family transporter"/>
    <property type="match status" value="1"/>
</dbReference>
<evidence type="ECO:0000313" key="8">
    <source>
        <dbReference type="EMBL" id="HIT38489.1"/>
    </source>
</evidence>
<feature type="transmembrane region" description="Helical" evidence="7">
    <location>
        <begin position="29"/>
        <end position="51"/>
    </location>
</feature>
<evidence type="ECO:0000313" key="9">
    <source>
        <dbReference type="Proteomes" id="UP000886722"/>
    </source>
</evidence>
<comment type="subcellular location">
    <subcellularLocation>
        <location evidence="1">Membrane</location>
        <topology evidence="1">Multi-pass membrane protein</topology>
    </subcellularLocation>
</comment>
<reference evidence="8" key="1">
    <citation type="submission" date="2020-10" db="EMBL/GenBank/DDBJ databases">
        <authorList>
            <person name="Gilroy R."/>
        </authorList>
    </citation>
    <scope>NUCLEOTIDE SEQUENCE</scope>
    <source>
        <strain evidence="8">21143</strain>
    </source>
</reference>
<keyword evidence="4 7" id="KW-1133">Transmembrane helix</keyword>
<dbReference type="Gene3D" id="1.20.1080.10">
    <property type="entry name" value="Glycerol uptake facilitator protein"/>
    <property type="match status" value="1"/>
</dbReference>
<dbReference type="InterPro" id="IPR023271">
    <property type="entry name" value="Aquaporin-like"/>
</dbReference>
<dbReference type="InterPro" id="IPR000292">
    <property type="entry name" value="For/NO2_transpt"/>
</dbReference>
<dbReference type="GO" id="GO:0005886">
    <property type="term" value="C:plasma membrane"/>
    <property type="evidence" value="ECO:0007669"/>
    <property type="project" value="TreeGrafter"/>
</dbReference>
<dbReference type="AlphaFoldDB" id="A0A9D1GE04"/>
<feature type="transmembrane region" description="Helical" evidence="7">
    <location>
        <begin position="192"/>
        <end position="214"/>
    </location>
</feature>
<reference evidence="8" key="2">
    <citation type="journal article" date="2021" name="PeerJ">
        <title>Extensive microbial diversity within the chicken gut microbiome revealed by metagenomics and culture.</title>
        <authorList>
            <person name="Gilroy R."/>
            <person name="Ravi A."/>
            <person name="Getino M."/>
            <person name="Pursley I."/>
            <person name="Horton D.L."/>
            <person name="Alikhan N.F."/>
            <person name="Baker D."/>
            <person name="Gharbi K."/>
            <person name="Hall N."/>
            <person name="Watson M."/>
            <person name="Adriaenssens E.M."/>
            <person name="Foster-Nyarko E."/>
            <person name="Jarju S."/>
            <person name="Secka A."/>
            <person name="Antonio M."/>
            <person name="Oren A."/>
            <person name="Chaudhuri R.R."/>
            <person name="La Ragione R."/>
            <person name="Hildebrand F."/>
            <person name="Pallen M.J."/>
        </authorList>
    </citation>
    <scope>NUCLEOTIDE SEQUENCE</scope>
    <source>
        <strain evidence="8">21143</strain>
    </source>
</reference>
<evidence type="ECO:0000256" key="5">
    <source>
        <dbReference type="ARBA" id="ARBA00023136"/>
    </source>
</evidence>
<protein>
    <submittedName>
        <fullName evidence="8">Formate/nitrite transporter family protein</fullName>
    </submittedName>
</protein>
<name>A0A9D1GE04_9BACT</name>
<evidence type="ECO:0000256" key="6">
    <source>
        <dbReference type="ARBA" id="ARBA00049660"/>
    </source>
</evidence>
<dbReference type="NCBIfam" id="TIGR00790">
    <property type="entry name" value="fnt"/>
    <property type="match status" value="1"/>
</dbReference>
<dbReference type="PANTHER" id="PTHR30520">
    <property type="entry name" value="FORMATE TRANSPORTER-RELATED"/>
    <property type="match status" value="1"/>
</dbReference>
<accession>A0A9D1GE04</accession>
<keyword evidence="2" id="KW-0813">Transport</keyword>
<keyword evidence="3 7" id="KW-0812">Transmembrane</keyword>
<sequence>MSVLSSPEIITAAENTAIQKISFSTQKTLILAILAGIYIAMGGLLSLVIGYGFPEITTNNPGLQRLLSGAMFPLGLILVVFAGAELFTGNNAVLIPGLCNHKYGLIPVLRNWLLVYIGNFIGAIFFVYVMVYLADIVKSDPWNTAIQNIAEAKVGMSWGVTFIKGIGANWFVCLAVWLGIACRSAAGKFIGLWFPVMCFVALGYEHSIANMFFIPLGMLQGADVEIYDFVVRNLIPATLGNITGGAFFVGGLYWLAYRKS</sequence>
<dbReference type="GO" id="GO:0015499">
    <property type="term" value="F:formate transmembrane transporter activity"/>
    <property type="evidence" value="ECO:0007669"/>
    <property type="project" value="TreeGrafter"/>
</dbReference>
<dbReference type="InterPro" id="IPR024002">
    <property type="entry name" value="For/NO2_transpt_CS"/>
</dbReference>